<organism evidence="5 6">
    <name type="scientific">Rapidithrix thailandica</name>
    <dbReference type="NCBI Taxonomy" id="413964"/>
    <lineage>
        <taxon>Bacteria</taxon>
        <taxon>Pseudomonadati</taxon>
        <taxon>Bacteroidota</taxon>
        <taxon>Cytophagia</taxon>
        <taxon>Cytophagales</taxon>
        <taxon>Flammeovirgaceae</taxon>
        <taxon>Rapidithrix</taxon>
    </lineage>
</organism>
<dbReference type="Pfam" id="PF13585">
    <property type="entry name" value="CHU_C"/>
    <property type="match status" value="1"/>
</dbReference>
<proteinExistence type="predicted"/>
<feature type="domain" description="RapA2 cadherin-like" evidence="4">
    <location>
        <begin position="547"/>
        <end position="609"/>
    </location>
</feature>
<dbReference type="InterPro" id="IPR040853">
    <property type="entry name" value="RapA2_cadherin-like"/>
</dbReference>
<comment type="caution">
    <text evidence="5">The sequence shown here is derived from an EMBL/GenBank/DDBJ whole genome shotgun (WGS) entry which is preliminary data.</text>
</comment>
<evidence type="ECO:0000259" key="4">
    <source>
        <dbReference type="Pfam" id="PF17803"/>
    </source>
</evidence>
<dbReference type="InterPro" id="IPR013517">
    <property type="entry name" value="FG-GAP"/>
</dbReference>
<feature type="domain" description="ASPIC/UnbV" evidence="3">
    <location>
        <begin position="462"/>
        <end position="517"/>
    </location>
</feature>
<evidence type="ECO:0000313" key="5">
    <source>
        <dbReference type="EMBL" id="MEN7549384.1"/>
    </source>
</evidence>
<dbReference type="PANTHER" id="PTHR46580">
    <property type="entry name" value="SENSOR KINASE-RELATED"/>
    <property type="match status" value="1"/>
</dbReference>
<dbReference type="SUPFAM" id="SSF69318">
    <property type="entry name" value="Integrin alpha N-terminal domain"/>
    <property type="match status" value="2"/>
</dbReference>
<keyword evidence="1 2" id="KW-0732">Signal</keyword>
<dbReference type="NCBIfam" id="TIGR04131">
    <property type="entry name" value="Bac_Flav_CTERM"/>
    <property type="match status" value="1"/>
</dbReference>
<dbReference type="InterPro" id="IPR028994">
    <property type="entry name" value="Integrin_alpha_N"/>
</dbReference>
<sequence length="1460" mass="159724">MSKNTAFIRIVILVLLLKSTFLAAQHSFTEKAATQGVDLDGKKEGGFSFGDLNNDGNLDLIVNTFQDDASHRTRVYFSTGAPDWQFTDVTATHCKGCVAGNLPGVSVMERSLVIADFNHDGYKDFIRNSNQRLEVYFNTGKDGSPAYSFGIGTDQKPNFVLYTSNTQDTNPPNGIPNGMNTEGIGVLDYDNDGDLDLLIENHNWGVEIYENQGFATGNFVHVNPAVIGLIDQAIDGDYAAVADYNDDGLIDFITRKKGAIDLMQNDPNNPGHFIKGVEIGETDNLNKGSAAFYDFDNDGDFDLVWTASDKTQIFENQNGSFTPLGESTGIPVNIGNQIDALAGGDVDNDGDIDLFLADDQGSSFLYINQLNDPVQGPNAGQAMTFVKDNRGINIQGDAEGCVFVDFDQDGDLDLYLNIDGGKNQLWVNDLHQSEYGENYVMVDVWEERGISGNPGAHPKRYAVGATVRLKTCEGEYVTPLKEVNGGTGHGTQDPQRLHFGLPLGPDVEYLVEVKYPNYVGSRQVATALVKPSETRVVEITPASYYHAVNSAPEANDDVIEFCEGNSISFNVLDNDADVNNDPIFISLPLLQEPRFGEVEVNSSTGEITYTLKDKDIRPVVDTIQYQILDDPKCLTEAKSDVAWVIIKCEQQCDEVVVEAKDDAYEVTQCGTLADFTGNMFENDDLTPGVIYKVEIVEYPKKGRVTIDQEGNFNYTSSVNFEGEDRFTYRVCMDNGICEVKCSEASVVLTCGDGDGSCPPVKAQDDDYSSENCSLPLILEGNVTENDEVPEGTVTLEVLDEVDFGVLTFNEETGEFKYVANTTFSGTDQFTYKVCVEKEGCDISCSVATVTLRCDDGGGEPCDQEAIAEDDLFEQEGCSLPFVIEGNILTNDAIPLGQISITIQQAPANGTVALDETTGTFRYEANPTFGGEDSFTYEVCVVRDGCVTSCSTATVTLRCDDGGGEPCPEVQTEDDLFESQNCVMPAIFEGNVFDNDVIPLGEVSIRVVKGPDFGGLVLHGDGTFRYEADNGFTDEDSFTYEVCVERDGCEETCAQATVVLRCNDDGTEPCEEVTATDDYFQHTGCVLPFEMELDVMANDEIPEGELSIRILPDQGPNFGTLTFNAHKKFIYIPGTSFEGFDSFTYEVCVNIEGCEVSCSTATVTITCKDDTGEPCEEEFTALDDEYTAACGAPLEGINPLNNDLPEGATGTLVLTVKEEPVHGQFIDNQDGTFTYVPEEGYGGTDQLVYTACWDGCEEGCQDATVTFIVETGSKPVAKPDFYTTDWLTPISGDLSENDENPESLTYQTEPIEAPANGSVEILENGQFIYTPKRGFEGTDRFIYQVCNTCDCENVEVEIQVEEVPLIIYDLITPNDDTKNDSWVIDGIERFPNNKVQIFNRWGNLIYEVNGYNNESVVWRGQVNRNGGIAPGEELVPDGTYFYILELGGGQGKYNGTIKVAR</sequence>
<name>A0AAW9S8S5_9BACT</name>
<feature type="signal peptide" evidence="2">
    <location>
        <begin position="1"/>
        <end position="23"/>
    </location>
</feature>
<dbReference type="Pfam" id="PF17963">
    <property type="entry name" value="Big_9"/>
    <property type="match status" value="7"/>
</dbReference>
<protein>
    <submittedName>
        <fullName evidence="5">Ig-like domain-containing protein</fullName>
    </submittedName>
</protein>
<dbReference type="EMBL" id="JBDKWZ010000008">
    <property type="protein sequence ID" value="MEN7549384.1"/>
    <property type="molecule type" value="Genomic_DNA"/>
</dbReference>
<feature type="chain" id="PRO_5043802070" evidence="2">
    <location>
        <begin position="24"/>
        <end position="1460"/>
    </location>
</feature>
<dbReference type="RefSeq" id="WP_346822160.1">
    <property type="nucleotide sequence ID" value="NZ_JBDKWZ010000008.1"/>
</dbReference>
<dbReference type="Pfam" id="PF17803">
    <property type="entry name" value="Cadherin_4"/>
    <property type="match status" value="1"/>
</dbReference>
<dbReference type="InterPro" id="IPR011519">
    <property type="entry name" value="UnbV_ASPIC"/>
</dbReference>
<keyword evidence="6" id="KW-1185">Reference proteome</keyword>
<evidence type="ECO:0000313" key="6">
    <source>
        <dbReference type="Proteomes" id="UP001403385"/>
    </source>
</evidence>
<dbReference type="Pfam" id="PF07593">
    <property type="entry name" value="UnbV_ASPIC"/>
    <property type="match status" value="1"/>
</dbReference>
<evidence type="ECO:0000256" key="2">
    <source>
        <dbReference type="SAM" id="SignalP"/>
    </source>
</evidence>
<reference evidence="5 6" key="1">
    <citation type="submission" date="2024-04" db="EMBL/GenBank/DDBJ databases">
        <title>Novel genus in family Flammeovirgaceae.</title>
        <authorList>
            <person name="Nguyen T.H."/>
            <person name="Vuong T.Q."/>
            <person name="Le H."/>
            <person name="Kim S.-G."/>
        </authorList>
    </citation>
    <scope>NUCLEOTIDE SEQUENCE [LARGE SCALE GENOMIC DNA]</scope>
    <source>
        <strain evidence="5 6">JCM 23209</strain>
    </source>
</reference>
<accession>A0AAW9S8S5</accession>
<gene>
    <name evidence="5" type="ORF">AAG747_15780</name>
</gene>
<evidence type="ECO:0000259" key="3">
    <source>
        <dbReference type="Pfam" id="PF07593"/>
    </source>
</evidence>
<dbReference type="Proteomes" id="UP001403385">
    <property type="component" value="Unassembled WGS sequence"/>
</dbReference>
<dbReference type="Gene3D" id="2.130.10.130">
    <property type="entry name" value="Integrin alpha, N-terminal"/>
    <property type="match status" value="1"/>
</dbReference>
<dbReference type="Gene3D" id="2.60.40.3440">
    <property type="match status" value="4"/>
</dbReference>
<dbReference type="PANTHER" id="PTHR46580:SF4">
    <property type="entry name" value="ATP_GTP-BINDING PROTEIN"/>
    <property type="match status" value="1"/>
</dbReference>
<evidence type="ECO:0000256" key="1">
    <source>
        <dbReference type="ARBA" id="ARBA00022729"/>
    </source>
</evidence>
<dbReference type="Pfam" id="PF13517">
    <property type="entry name" value="FG-GAP_3"/>
    <property type="match status" value="3"/>
</dbReference>
<dbReference type="InterPro" id="IPR026341">
    <property type="entry name" value="T9SS_type_B"/>
</dbReference>